<feature type="non-terminal residue" evidence="1">
    <location>
        <position position="374"/>
    </location>
</feature>
<evidence type="ECO:0000313" key="1">
    <source>
        <dbReference type="EMBL" id="SVC54788.1"/>
    </source>
</evidence>
<dbReference type="InterPro" id="IPR013783">
    <property type="entry name" value="Ig-like_fold"/>
</dbReference>
<name>A0A382N2H9_9ZZZZ</name>
<dbReference type="EMBL" id="UINC01097239">
    <property type="protein sequence ID" value="SVC54788.1"/>
    <property type="molecule type" value="Genomic_DNA"/>
</dbReference>
<accession>A0A382N2H9</accession>
<proteinExistence type="predicted"/>
<reference evidence="1" key="1">
    <citation type="submission" date="2018-05" db="EMBL/GenBank/DDBJ databases">
        <authorList>
            <person name="Lanie J.A."/>
            <person name="Ng W.-L."/>
            <person name="Kazmierczak K.M."/>
            <person name="Andrzejewski T.M."/>
            <person name="Davidsen T.M."/>
            <person name="Wayne K.J."/>
            <person name="Tettelin H."/>
            <person name="Glass J.I."/>
            <person name="Rusch D."/>
            <person name="Podicherti R."/>
            <person name="Tsui H.-C.T."/>
            <person name="Winkler M.E."/>
        </authorList>
    </citation>
    <scope>NUCLEOTIDE SEQUENCE</scope>
</reference>
<sequence>LNISIEDTTFETCAYVTIPPSAVGEIMVSGGGGIESTTISAEVYDDDGILIDIPTEVRFILGPNIPEGAHLENAAPTDTVSAYTNNGIASVSLNSGTAPGPVRITAIVECDSVEFSAVAVPVIIVTGPPYYIEAEWDPSSTEAIGGGLYRVQCAALVYDRYYNPVEDSTYVYWSIEQVLPCETPDVAINGTSLTFNTNFQDNQYQGVSYTDLTYSTNGIGDEVRVVAYTWGDDLDGDGVYGDSVGTYINDGEGGAVELPYINGGAASVTITTSTTAHDFTMPIPTDSVLVMVSVGVYDYYGNEVINVPVAFSGIGVTNWFEVGFEVFQDVGIEGYGVGDGCFTWRDFGADGQSETLDCGEGNYNHDSFDEDGNI</sequence>
<dbReference type="Gene3D" id="2.60.40.10">
    <property type="entry name" value="Immunoglobulins"/>
    <property type="match status" value="1"/>
</dbReference>
<organism evidence="1">
    <name type="scientific">marine metagenome</name>
    <dbReference type="NCBI Taxonomy" id="408172"/>
    <lineage>
        <taxon>unclassified sequences</taxon>
        <taxon>metagenomes</taxon>
        <taxon>ecological metagenomes</taxon>
    </lineage>
</organism>
<dbReference type="AlphaFoldDB" id="A0A382N2H9"/>
<feature type="non-terminal residue" evidence="1">
    <location>
        <position position="1"/>
    </location>
</feature>
<gene>
    <name evidence="1" type="ORF">METZ01_LOCUS307642</name>
</gene>
<protein>
    <submittedName>
        <fullName evidence="1">Uncharacterized protein</fullName>
    </submittedName>
</protein>